<feature type="domain" description="Homeobox" evidence="14">
    <location>
        <begin position="96"/>
        <end position="156"/>
    </location>
</feature>
<dbReference type="InterPro" id="IPR001356">
    <property type="entry name" value="HD"/>
</dbReference>
<sequence>MNRKIDETSIYGRRKARHVMRPHWSLRIKTIRGTSKQRSQAQTGTPKFKAIFSGKPLLNPQRIRSCGFNLNRMLDEGEYSPSAAASDASVSVSSSKKKLKNKRRFTDEQIRSLESIFQNETKLEPRRKLQLSRELGLQPRQVAIWFQNKRARWKSKQLERDYDVLKANYNALASRFENLKKEKQSLAIQLQKLYNLAPSAAAGSSIDPPLENDDDDRREGESNRRLLPERSEYGSAFLSDDGCVH</sequence>
<comment type="subcellular location">
    <subcellularLocation>
        <location evidence="1 9 10">Nucleus</location>
    </subcellularLocation>
</comment>
<evidence type="ECO:0000256" key="1">
    <source>
        <dbReference type="ARBA" id="ARBA00004123"/>
    </source>
</evidence>
<dbReference type="CDD" id="cd00086">
    <property type="entry name" value="homeodomain"/>
    <property type="match status" value="1"/>
</dbReference>
<dbReference type="SUPFAM" id="SSF46689">
    <property type="entry name" value="Homeodomain-like"/>
    <property type="match status" value="1"/>
</dbReference>
<evidence type="ECO:0000256" key="12">
    <source>
        <dbReference type="SAM" id="Coils"/>
    </source>
</evidence>
<dbReference type="GO" id="GO:0009737">
    <property type="term" value="P:response to abscisic acid"/>
    <property type="evidence" value="ECO:0007669"/>
    <property type="project" value="UniProtKB-ARBA"/>
</dbReference>
<dbReference type="InterPro" id="IPR009057">
    <property type="entry name" value="Homeodomain-like_sf"/>
</dbReference>
<dbReference type="PRINTS" id="PR00031">
    <property type="entry name" value="HTHREPRESSR"/>
</dbReference>
<dbReference type="GO" id="GO:0000981">
    <property type="term" value="F:DNA-binding transcription factor activity, RNA polymerase II-specific"/>
    <property type="evidence" value="ECO:0007669"/>
    <property type="project" value="UniProtKB-UniRule"/>
</dbReference>
<evidence type="ECO:0000256" key="10">
    <source>
        <dbReference type="RuleBase" id="RU000682"/>
    </source>
</evidence>
<dbReference type="PROSITE" id="PS00027">
    <property type="entry name" value="HOMEOBOX_1"/>
    <property type="match status" value="1"/>
</dbReference>
<evidence type="ECO:0000256" key="9">
    <source>
        <dbReference type="PROSITE-ProRule" id="PRU00108"/>
    </source>
</evidence>
<evidence type="ECO:0000256" key="8">
    <source>
        <dbReference type="ARBA" id="ARBA00058361"/>
    </source>
</evidence>
<gene>
    <name evidence="15" type="ORF">Nepgr_023604</name>
</gene>
<evidence type="ECO:0000313" key="15">
    <source>
        <dbReference type="EMBL" id="GMH21762.1"/>
    </source>
</evidence>
<evidence type="ECO:0000256" key="11">
    <source>
        <dbReference type="RuleBase" id="RU369038"/>
    </source>
</evidence>
<comment type="function">
    <text evidence="11">Transcription factor.</text>
</comment>
<reference evidence="15" key="1">
    <citation type="submission" date="2023-05" db="EMBL/GenBank/DDBJ databases">
        <title>Nepenthes gracilis genome sequencing.</title>
        <authorList>
            <person name="Fukushima K."/>
        </authorList>
    </citation>
    <scope>NUCLEOTIDE SEQUENCE</scope>
    <source>
        <strain evidence="15">SING2019-196</strain>
    </source>
</reference>
<keyword evidence="3 9" id="KW-0238">DNA-binding</keyword>
<feature type="region of interest" description="Disordered" evidence="13">
    <location>
        <begin position="200"/>
        <end position="231"/>
    </location>
</feature>
<comment type="similarity">
    <text evidence="7 11">Belongs to the HD-ZIP homeobox family. Class I subfamily.</text>
</comment>
<evidence type="ECO:0000256" key="4">
    <source>
        <dbReference type="ARBA" id="ARBA00023155"/>
    </source>
</evidence>
<accession>A0AAD3XXV4</accession>
<protein>
    <recommendedName>
        <fullName evidence="11">Homeobox-leucine zipper protein</fullName>
    </recommendedName>
    <alternativeName>
        <fullName evidence="11">HD-ZIP protein</fullName>
    </alternativeName>
    <alternativeName>
        <fullName evidence="11">Homeodomain transcription factor</fullName>
    </alternativeName>
</protein>
<dbReference type="SMART" id="SM00389">
    <property type="entry name" value="HOX"/>
    <property type="match status" value="1"/>
</dbReference>
<evidence type="ECO:0000256" key="2">
    <source>
        <dbReference type="ARBA" id="ARBA00023015"/>
    </source>
</evidence>
<feature type="DNA-binding region" description="Homeobox" evidence="9">
    <location>
        <begin position="98"/>
        <end position="157"/>
    </location>
</feature>
<evidence type="ECO:0000256" key="5">
    <source>
        <dbReference type="ARBA" id="ARBA00023163"/>
    </source>
</evidence>
<organism evidence="15 16">
    <name type="scientific">Nepenthes gracilis</name>
    <name type="common">Slender pitcher plant</name>
    <dbReference type="NCBI Taxonomy" id="150966"/>
    <lineage>
        <taxon>Eukaryota</taxon>
        <taxon>Viridiplantae</taxon>
        <taxon>Streptophyta</taxon>
        <taxon>Embryophyta</taxon>
        <taxon>Tracheophyta</taxon>
        <taxon>Spermatophyta</taxon>
        <taxon>Magnoliopsida</taxon>
        <taxon>eudicotyledons</taxon>
        <taxon>Gunneridae</taxon>
        <taxon>Pentapetalae</taxon>
        <taxon>Caryophyllales</taxon>
        <taxon>Nepenthaceae</taxon>
        <taxon>Nepenthes</taxon>
    </lineage>
</organism>
<feature type="coiled-coil region" evidence="12">
    <location>
        <begin position="148"/>
        <end position="196"/>
    </location>
</feature>
<dbReference type="GO" id="GO:0009414">
    <property type="term" value="P:response to water deprivation"/>
    <property type="evidence" value="ECO:0007669"/>
    <property type="project" value="UniProtKB-ARBA"/>
</dbReference>
<evidence type="ECO:0000256" key="3">
    <source>
        <dbReference type="ARBA" id="ARBA00023125"/>
    </source>
</evidence>
<dbReference type="GO" id="GO:0045893">
    <property type="term" value="P:positive regulation of DNA-templated transcription"/>
    <property type="evidence" value="ECO:0007669"/>
    <property type="project" value="TreeGrafter"/>
</dbReference>
<dbReference type="Proteomes" id="UP001279734">
    <property type="component" value="Unassembled WGS sequence"/>
</dbReference>
<dbReference type="InterPro" id="IPR045224">
    <property type="entry name" value="HDZip_class_I_plant"/>
</dbReference>
<dbReference type="InterPro" id="IPR003106">
    <property type="entry name" value="Leu_zip_homeo"/>
</dbReference>
<dbReference type="Gene3D" id="1.10.10.60">
    <property type="entry name" value="Homeodomain-like"/>
    <property type="match status" value="1"/>
</dbReference>
<evidence type="ECO:0000313" key="16">
    <source>
        <dbReference type="Proteomes" id="UP001279734"/>
    </source>
</evidence>
<dbReference type="EMBL" id="BSYO01000023">
    <property type="protein sequence ID" value="GMH21762.1"/>
    <property type="molecule type" value="Genomic_DNA"/>
</dbReference>
<evidence type="ECO:0000259" key="14">
    <source>
        <dbReference type="PROSITE" id="PS50071"/>
    </source>
</evidence>
<dbReference type="FunFam" id="1.10.10.60:FF:000293">
    <property type="entry name" value="Homeobox-leucine zipper protein ATHB-7"/>
    <property type="match status" value="1"/>
</dbReference>
<dbReference type="GO" id="GO:0000976">
    <property type="term" value="F:transcription cis-regulatory region binding"/>
    <property type="evidence" value="ECO:0007669"/>
    <property type="project" value="UniProtKB-ARBA"/>
</dbReference>
<comment type="caution">
    <text evidence="15">The sequence shown here is derived from an EMBL/GenBank/DDBJ whole genome shotgun (WGS) entry which is preliminary data.</text>
</comment>
<dbReference type="GO" id="GO:0005634">
    <property type="term" value="C:nucleus"/>
    <property type="evidence" value="ECO:0007669"/>
    <property type="project" value="UniProtKB-SubCell"/>
</dbReference>
<comment type="function">
    <text evidence="8">Probable transcription activator that may act as growth regulators in response to water deficit.</text>
</comment>
<keyword evidence="4 9" id="KW-0371">Homeobox</keyword>
<name>A0AAD3XXV4_NEPGR</name>
<keyword evidence="5 11" id="KW-0804">Transcription</keyword>
<keyword evidence="2 11" id="KW-0805">Transcription regulation</keyword>
<keyword evidence="6 9" id="KW-0539">Nucleus</keyword>
<dbReference type="PANTHER" id="PTHR24326:SF122">
    <property type="entry name" value="HOMEOBOX-LEUCINE ZIPPER PROTEIN HOX6"/>
    <property type="match status" value="1"/>
</dbReference>
<dbReference type="Pfam" id="PF00046">
    <property type="entry name" value="Homeodomain"/>
    <property type="match status" value="1"/>
</dbReference>
<keyword evidence="12" id="KW-0175">Coiled coil</keyword>
<dbReference type="AlphaFoldDB" id="A0AAD3XXV4"/>
<dbReference type="PROSITE" id="PS50071">
    <property type="entry name" value="HOMEOBOX_2"/>
    <property type="match status" value="1"/>
</dbReference>
<keyword evidence="16" id="KW-1185">Reference proteome</keyword>
<evidence type="ECO:0000256" key="7">
    <source>
        <dbReference type="ARBA" id="ARBA00025748"/>
    </source>
</evidence>
<dbReference type="PANTHER" id="PTHR24326">
    <property type="entry name" value="HOMEOBOX-LEUCINE ZIPPER PROTEIN"/>
    <property type="match status" value="1"/>
</dbReference>
<feature type="compositionally biased region" description="Basic and acidic residues" evidence="13">
    <location>
        <begin position="215"/>
        <end position="231"/>
    </location>
</feature>
<dbReference type="InterPro" id="IPR000047">
    <property type="entry name" value="HTH_motif"/>
</dbReference>
<evidence type="ECO:0000256" key="13">
    <source>
        <dbReference type="SAM" id="MobiDB-lite"/>
    </source>
</evidence>
<dbReference type="InterPro" id="IPR017970">
    <property type="entry name" value="Homeobox_CS"/>
</dbReference>
<proteinExistence type="inferred from homology"/>
<evidence type="ECO:0000256" key="6">
    <source>
        <dbReference type="ARBA" id="ARBA00023242"/>
    </source>
</evidence>
<dbReference type="Pfam" id="PF02183">
    <property type="entry name" value="HALZ"/>
    <property type="match status" value="1"/>
</dbReference>